<accession>A0A9N9GBG1</accession>
<dbReference type="GO" id="GO:0006310">
    <property type="term" value="P:DNA recombination"/>
    <property type="evidence" value="ECO:0007669"/>
    <property type="project" value="UniProtKB-KW"/>
</dbReference>
<comment type="similarity">
    <text evidence="1">Belongs to the helicase family.</text>
</comment>
<sequence length="321" mass="36178">MDYDSLNKKQQIVFERIKSHYHSMLTNSQTEPLRIIIMGTAGTGVAAFNIGGRTVHSALSIPICNNSNNLDINGERLKILQQKLEGVKYIIIDEKTSTCAQSPHEVYKLDVIQRQSGDSEEQQKFREILLQLRNGESTMEDWVILSSRLEDKQSREECNRFLDAVYILTRWINVEFINKLRSLNHPVVKILAVHTGGREAKNADSDMAKGLEAQLFLAKGARIMLTANLWTAAGLVNGSMGTIHDIIYNDQGPPYLPTVVFISFDKYKGPTIRWNQGCPNHTNLTYLRKQKWKSVFVITIPSLSCLGHHSAQKSGTHLAKS</sequence>
<organism evidence="3 4">
    <name type="scientific">Paraglomus occultum</name>
    <dbReference type="NCBI Taxonomy" id="144539"/>
    <lineage>
        <taxon>Eukaryota</taxon>
        <taxon>Fungi</taxon>
        <taxon>Fungi incertae sedis</taxon>
        <taxon>Mucoromycota</taxon>
        <taxon>Glomeromycotina</taxon>
        <taxon>Glomeromycetes</taxon>
        <taxon>Paraglomerales</taxon>
        <taxon>Paraglomeraceae</taxon>
        <taxon>Paraglomus</taxon>
    </lineage>
</organism>
<evidence type="ECO:0000256" key="1">
    <source>
        <dbReference type="RuleBase" id="RU363044"/>
    </source>
</evidence>
<dbReference type="EC" id="5.6.2.3" evidence="1"/>
<dbReference type="Gene3D" id="3.40.50.300">
    <property type="entry name" value="P-loop containing nucleotide triphosphate hydrolases"/>
    <property type="match status" value="1"/>
</dbReference>
<dbReference type="GO" id="GO:0016787">
    <property type="term" value="F:hydrolase activity"/>
    <property type="evidence" value="ECO:0007669"/>
    <property type="project" value="UniProtKB-KW"/>
</dbReference>
<dbReference type="PANTHER" id="PTHR47642">
    <property type="entry name" value="ATP-DEPENDENT DNA HELICASE"/>
    <property type="match status" value="1"/>
</dbReference>
<proteinExistence type="inferred from homology"/>
<evidence type="ECO:0000313" key="4">
    <source>
        <dbReference type="Proteomes" id="UP000789572"/>
    </source>
</evidence>
<evidence type="ECO:0000259" key="2">
    <source>
        <dbReference type="Pfam" id="PF05970"/>
    </source>
</evidence>
<keyword evidence="1" id="KW-0378">Hydrolase</keyword>
<keyword evidence="1" id="KW-0067">ATP-binding</keyword>
<dbReference type="GO" id="GO:0005524">
    <property type="term" value="F:ATP binding"/>
    <property type="evidence" value="ECO:0007669"/>
    <property type="project" value="UniProtKB-KW"/>
</dbReference>
<dbReference type="GO" id="GO:0006281">
    <property type="term" value="P:DNA repair"/>
    <property type="evidence" value="ECO:0007669"/>
    <property type="project" value="UniProtKB-KW"/>
</dbReference>
<protein>
    <recommendedName>
        <fullName evidence="1">ATP-dependent DNA helicase</fullName>
        <ecNumber evidence="1">5.6.2.3</ecNumber>
    </recommendedName>
</protein>
<dbReference type="AlphaFoldDB" id="A0A9N9GBG1"/>
<dbReference type="GO" id="GO:0043139">
    <property type="term" value="F:5'-3' DNA helicase activity"/>
    <property type="evidence" value="ECO:0007669"/>
    <property type="project" value="UniProtKB-EC"/>
</dbReference>
<dbReference type="EMBL" id="CAJVPJ010001423">
    <property type="protein sequence ID" value="CAG8590640.1"/>
    <property type="molecule type" value="Genomic_DNA"/>
</dbReference>
<keyword evidence="1" id="KW-0347">Helicase</keyword>
<dbReference type="GO" id="GO:0000723">
    <property type="term" value="P:telomere maintenance"/>
    <property type="evidence" value="ECO:0007669"/>
    <property type="project" value="InterPro"/>
</dbReference>
<keyword evidence="1" id="KW-0547">Nucleotide-binding</keyword>
<dbReference type="Pfam" id="PF05970">
    <property type="entry name" value="PIF1"/>
    <property type="match status" value="1"/>
</dbReference>
<comment type="caution">
    <text evidence="3">The sequence shown here is derived from an EMBL/GenBank/DDBJ whole genome shotgun (WGS) entry which is preliminary data.</text>
</comment>
<dbReference type="PANTHER" id="PTHR47642:SF5">
    <property type="entry name" value="ATP-DEPENDENT DNA HELICASE"/>
    <property type="match status" value="1"/>
</dbReference>
<dbReference type="InterPro" id="IPR051055">
    <property type="entry name" value="PIF1_helicase"/>
</dbReference>
<feature type="domain" description="DNA helicase Pif1-like DEAD-box helicase" evidence="2">
    <location>
        <begin position="34"/>
        <end position="96"/>
    </location>
</feature>
<reference evidence="3" key="1">
    <citation type="submission" date="2021-06" db="EMBL/GenBank/DDBJ databases">
        <authorList>
            <person name="Kallberg Y."/>
            <person name="Tangrot J."/>
            <person name="Rosling A."/>
        </authorList>
    </citation>
    <scope>NUCLEOTIDE SEQUENCE</scope>
    <source>
        <strain evidence="3">IA702</strain>
    </source>
</reference>
<evidence type="ECO:0000313" key="3">
    <source>
        <dbReference type="EMBL" id="CAG8590640.1"/>
    </source>
</evidence>
<name>A0A9N9GBG1_9GLOM</name>
<dbReference type="InterPro" id="IPR027417">
    <property type="entry name" value="P-loop_NTPase"/>
</dbReference>
<dbReference type="Proteomes" id="UP000789572">
    <property type="component" value="Unassembled WGS sequence"/>
</dbReference>
<comment type="cofactor">
    <cofactor evidence="1">
        <name>Mg(2+)</name>
        <dbReference type="ChEBI" id="CHEBI:18420"/>
    </cofactor>
</comment>
<keyword evidence="1" id="KW-0234">DNA repair</keyword>
<keyword evidence="4" id="KW-1185">Reference proteome</keyword>
<dbReference type="OrthoDB" id="2364860at2759"/>
<keyword evidence="1" id="KW-0233">DNA recombination</keyword>
<keyword evidence="1" id="KW-0227">DNA damage</keyword>
<comment type="catalytic activity">
    <reaction evidence="1">
        <text>ATP + H2O = ADP + phosphate + H(+)</text>
        <dbReference type="Rhea" id="RHEA:13065"/>
        <dbReference type="ChEBI" id="CHEBI:15377"/>
        <dbReference type="ChEBI" id="CHEBI:15378"/>
        <dbReference type="ChEBI" id="CHEBI:30616"/>
        <dbReference type="ChEBI" id="CHEBI:43474"/>
        <dbReference type="ChEBI" id="CHEBI:456216"/>
        <dbReference type="EC" id="5.6.2.3"/>
    </reaction>
</comment>
<gene>
    <name evidence="3" type="ORF">POCULU_LOCUS6957</name>
</gene>
<dbReference type="InterPro" id="IPR010285">
    <property type="entry name" value="DNA_helicase_pif1-like_DEAD"/>
</dbReference>